<keyword evidence="4" id="KW-1185">Reference proteome</keyword>
<comment type="caution">
    <text evidence="3">The sequence shown here is derived from an EMBL/GenBank/DDBJ whole genome shotgun (WGS) entry which is preliminary data.</text>
</comment>
<protein>
    <submittedName>
        <fullName evidence="3">Uncharacterized protein</fullName>
    </submittedName>
</protein>
<feature type="signal peptide" evidence="2">
    <location>
        <begin position="1"/>
        <end position="19"/>
    </location>
</feature>
<feature type="region of interest" description="Disordered" evidence="1">
    <location>
        <begin position="78"/>
        <end position="100"/>
    </location>
</feature>
<dbReference type="EMBL" id="MU842870">
    <property type="protein sequence ID" value="KAK2029000.1"/>
    <property type="molecule type" value="Genomic_DNA"/>
</dbReference>
<proteinExistence type="predicted"/>
<sequence>MKSSVISLAITLSSALVAAIPHPEVFSSEKNPAQILRRQTAGDNCLTQCGGPCRGVQNVANSKCNGDGSATCQCKTSDINPPQNSNSPRQASEEPPFGNTTPQVICERKCISKCGGTILNVTQATCDASGNPTCTCKTRRKI</sequence>
<feature type="chain" id="PRO_5042285469" evidence="2">
    <location>
        <begin position="20"/>
        <end position="142"/>
    </location>
</feature>
<evidence type="ECO:0000313" key="3">
    <source>
        <dbReference type="EMBL" id="KAK2029000.1"/>
    </source>
</evidence>
<feature type="compositionally biased region" description="Polar residues" evidence="1">
    <location>
        <begin position="78"/>
        <end position="90"/>
    </location>
</feature>
<accession>A0AAD9HH42</accession>
<name>A0AAD9HH42_9PEZI</name>
<gene>
    <name evidence="3" type="ORF">LX32DRAFT_639506</name>
</gene>
<evidence type="ECO:0000313" key="4">
    <source>
        <dbReference type="Proteomes" id="UP001232148"/>
    </source>
</evidence>
<evidence type="ECO:0000256" key="2">
    <source>
        <dbReference type="SAM" id="SignalP"/>
    </source>
</evidence>
<dbReference type="Proteomes" id="UP001232148">
    <property type="component" value="Unassembled WGS sequence"/>
</dbReference>
<evidence type="ECO:0000256" key="1">
    <source>
        <dbReference type="SAM" id="MobiDB-lite"/>
    </source>
</evidence>
<reference evidence="3" key="1">
    <citation type="submission" date="2021-06" db="EMBL/GenBank/DDBJ databases">
        <title>Comparative genomics, transcriptomics and evolutionary studies reveal genomic signatures of adaptation to plant cell wall in hemibiotrophic fungi.</title>
        <authorList>
            <consortium name="DOE Joint Genome Institute"/>
            <person name="Baroncelli R."/>
            <person name="Diaz J.F."/>
            <person name="Benocci T."/>
            <person name="Peng M."/>
            <person name="Battaglia E."/>
            <person name="Haridas S."/>
            <person name="Andreopoulos W."/>
            <person name="Labutti K."/>
            <person name="Pangilinan J."/>
            <person name="Floch G.L."/>
            <person name="Makela M.R."/>
            <person name="Henrissat B."/>
            <person name="Grigoriev I.V."/>
            <person name="Crouch J.A."/>
            <person name="De Vries R.P."/>
            <person name="Sukno S.A."/>
            <person name="Thon M.R."/>
        </authorList>
    </citation>
    <scope>NUCLEOTIDE SEQUENCE</scope>
    <source>
        <strain evidence="3">MAFF235873</strain>
    </source>
</reference>
<keyword evidence="2" id="KW-0732">Signal</keyword>
<organism evidence="3 4">
    <name type="scientific">Colletotrichum zoysiae</name>
    <dbReference type="NCBI Taxonomy" id="1216348"/>
    <lineage>
        <taxon>Eukaryota</taxon>
        <taxon>Fungi</taxon>
        <taxon>Dikarya</taxon>
        <taxon>Ascomycota</taxon>
        <taxon>Pezizomycotina</taxon>
        <taxon>Sordariomycetes</taxon>
        <taxon>Hypocreomycetidae</taxon>
        <taxon>Glomerellales</taxon>
        <taxon>Glomerellaceae</taxon>
        <taxon>Colletotrichum</taxon>
        <taxon>Colletotrichum graminicola species complex</taxon>
    </lineage>
</organism>
<dbReference type="AlphaFoldDB" id="A0AAD9HH42"/>